<dbReference type="PANTHER" id="PTHR45138">
    <property type="entry name" value="REGULATORY COMPONENTS OF SENSORY TRANSDUCTION SYSTEM"/>
    <property type="match status" value="1"/>
</dbReference>
<dbReference type="SMART" id="SM00062">
    <property type="entry name" value="PBPb"/>
    <property type="match status" value="1"/>
</dbReference>
<dbReference type="Gene3D" id="3.30.70.270">
    <property type="match status" value="1"/>
</dbReference>
<keyword evidence="1" id="KW-0472">Membrane</keyword>
<dbReference type="SMART" id="SM00267">
    <property type="entry name" value="GGDEF"/>
    <property type="match status" value="1"/>
</dbReference>
<evidence type="ECO:0000313" key="3">
    <source>
        <dbReference type="EMBL" id="QIK51864.1"/>
    </source>
</evidence>
<dbReference type="InterPro" id="IPR000160">
    <property type="entry name" value="GGDEF_dom"/>
</dbReference>
<gene>
    <name evidence="3" type="ORF">G7058_07400</name>
</gene>
<dbReference type="InterPro" id="IPR050469">
    <property type="entry name" value="Diguanylate_Cyclase"/>
</dbReference>
<name>A0A6G7WHV9_9LACT</name>
<dbReference type="KEGG" id="jpo:G7058_07400"/>
<dbReference type="Pfam" id="PF00497">
    <property type="entry name" value="SBP_bac_3"/>
    <property type="match status" value="1"/>
</dbReference>
<dbReference type="Pfam" id="PF00990">
    <property type="entry name" value="GGDEF"/>
    <property type="match status" value="1"/>
</dbReference>
<sequence>MRNIKTSKKRLFLVAIMIIGISLSLFTMNRLKNTNENNPHNGTLLFLGNADMPPIIYDENGTAKGVTVDIAKALGKKIGYQVEVVAMDWSDAQRKVANGEADALLQINPNAERDKIYDFSDELLESDFSLFVKMGNKQSRQLVDMKGKRIGVIKESFPYEMLMAYPEIELVLISGLKEAFNDIRLNKLDAVVVDRWAGEYILAEEEITDIEVIPTFLESQYSRIAVQKGDKELLDLINSGLETMREDRTMEKVLEEWRFERVFYFTFGIMRNILIRTLIIVIVIIILIASYTVNKYRKLSQKLQVDVASRTKELKEANDLLQIANAELKRRAMLDGLTEVMNRLGFDSAYGEMWKKSVRDRTSLALVMVDIDHFKCLNDTYGHLFGDEWIKRVAQTLQSFTLQPDHFVARYGGDEMIMVLSDTTAWKAAEMSERIRLEISEMAALELPEDGPTVTLSLGIAATIPSENLSPDVLIKRADEALYQAKAAGRNKTVIWK</sequence>
<dbReference type="InterPro" id="IPR029787">
    <property type="entry name" value="Nucleotide_cyclase"/>
</dbReference>
<evidence type="ECO:0000256" key="1">
    <source>
        <dbReference type="SAM" id="Phobius"/>
    </source>
</evidence>
<dbReference type="GO" id="GO:1902201">
    <property type="term" value="P:negative regulation of bacterial-type flagellum-dependent cell motility"/>
    <property type="evidence" value="ECO:0007669"/>
    <property type="project" value="TreeGrafter"/>
</dbReference>
<dbReference type="InterPro" id="IPR001638">
    <property type="entry name" value="Solute-binding_3/MltF_N"/>
</dbReference>
<keyword evidence="1" id="KW-1133">Transmembrane helix</keyword>
<dbReference type="EMBL" id="CP049889">
    <property type="protein sequence ID" value="QIK51864.1"/>
    <property type="molecule type" value="Genomic_DNA"/>
</dbReference>
<dbReference type="GO" id="GO:0005886">
    <property type="term" value="C:plasma membrane"/>
    <property type="evidence" value="ECO:0007669"/>
    <property type="project" value="TreeGrafter"/>
</dbReference>
<keyword evidence="1" id="KW-0812">Transmembrane</keyword>
<organism evidence="3 4">
    <name type="scientific">Jeotgalibaca porci</name>
    <dbReference type="NCBI Taxonomy" id="1868793"/>
    <lineage>
        <taxon>Bacteria</taxon>
        <taxon>Bacillati</taxon>
        <taxon>Bacillota</taxon>
        <taxon>Bacilli</taxon>
        <taxon>Lactobacillales</taxon>
        <taxon>Carnobacteriaceae</taxon>
        <taxon>Jeotgalibaca</taxon>
    </lineage>
</organism>
<dbReference type="AlphaFoldDB" id="A0A6G7WHV9"/>
<dbReference type="PANTHER" id="PTHR45138:SF9">
    <property type="entry name" value="DIGUANYLATE CYCLASE DGCM-RELATED"/>
    <property type="match status" value="1"/>
</dbReference>
<dbReference type="NCBIfam" id="TIGR00254">
    <property type="entry name" value="GGDEF"/>
    <property type="match status" value="1"/>
</dbReference>
<evidence type="ECO:0000313" key="4">
    <source>
        <dbReference type="Proteomes" id="UP000501830"/>
    </source>
</evidence>
<dbReference type="GeneID" id="94553105"/>
<dbReference type="InterPro" id="IPR043128">
    <property type="entry name" value="Rev_trsase/Diguanyl_cyclase"/>
</dbReference>
<feature type="domain" description="GGDEF" evidence="2">
    <location>
        <begin position="362"/>
        <end position="497"/>
    </location>
</feature>
<dbReference type="SUPFAM" id="SSF53850">
    <property type="entry name" value="Periplasmic binding protein-like II"/>
    <property type="match status" value="1"/>
</dbReference>
<evidence type="ECO:0000259" key="2">
    <source>
        <dbReference type="PROSITE" id="PS50887"/>
    </source>
</evidence>
<keyword evidence="4" id="KW-1185">Reference proteome</keyword>
<dbReference type="CDD" id="cd01949">
    <property type="entry name" value="GGDEF"/>
    <property type="match status" value="1"/>
</dbReference>
<dbReference type="FunFam" id="3.30.70.270:FF:000001">
    <property type="entry name" value="Diguanylate cyclase domain protein"/>
    <property type="match status" value="1"/>
</dbReference>
<dbReference type="Gene3D" id="3.40.190.10">
    <property type="entry name" value="Periplasmic binding protein-like II"/>
    <property type="match status" value="2"/>
</dbReference>
<dbReference type="GO" id="GO:0043709">
    <property type="term" value="P:cell adhesion involved in single-species biofilm formation"/>
    <property type="evidence" value="ECO:0007669"/>
    <property type="project" value="TreeGrafter"/>
</dbReference>
<dbReference type="PROSITE" id="PS50887">
    <property type="entry name" value="GGDEF"/>
    <property type="match status" value="1"/>
</dbReference>
<feature type="transmembrane region" description="Helical" evidence="1">
    <location>
        <begin position="273"/>
        <end position="293"/>
    </location>
</feature>
<accession>A0A6G7WHV9</accession>
<dbReference type="Proteomes" id="UP000501830">
    <property type="component" value="Chromosome"/>
</dbReference>
<proteinExistence type="predicted"/>
<dbReference type="GO" id="GO:0052621">
    <property type="term" value="F:diguanylate cyclase activity"/>
    <property type="evidence" value="ECO:0007669"/>
    <property type="project" value="TreeGrafter"/>
</dbReference>
<dbReference type="RefSeq" id="WP_166062925.1">
    <property type="nucleotide sequence ID" value="NZ_CP049889.1"/>
</dbReference>
<protein>
    <submittedName>
        <fullName evidence="3">Diguanylate cyclase</fullName>
    </submittedName>
</protein>
<reference evidence="3 4" key="1">
    <citation type="journal article" date="2017" name="Int. J. Syst. Evol. Microbiol.">
        <title>Jeotgalibaca porci sp. nov. and Jeotgalibaca arthritidis sp. nov., isolated from pigs, and emended description of the genus Jeotgalibaca.</title>
        <authorList>
            <person name="Zamora L."/>
            <person name="Perez-Sancho M."/>
            <person name="Dominguez L."/>
            <person name="Fernandez-Garayzabal J.F."/>
            <person name="Vela A.I."/>
        </authorList>
    </citation>
    <scope>NUCLEOTIDE SEQUENCE [LARGE SCALE GENOMIC DNA]</scope>
    <source>
        <strain evidence="3 4">CCUG 69148</strain>
    </source>
</reference>
<feature type="transmembrane region" description="Helical" evidence="1">
    <location>
        <begin position="12"/>
        <end position="31"/>
    </location>
</feature>
<dbReference type="SUPFAM" id="SSF55073">
    <property type="entry name" value="Nucleotide cyclase"/>
    <property type="match status" value="1"/>
</dbReference>